<comment type="caution">
    <text evidence="1">The sequence shown here is derived from an EMBL/GenBank/DDBJ whole genome shotgun (WGS) entry which is preliminary data.</text>
</comment>
<dbReference type="EMBL" id="JABXXS010000050">
    <property type="protein sequence ID" value="NVN38258.1"/>
    <property type="molecule type" value="Genomic_DNA"/>
</dbReference>
<accession>A0A850P2T0</accession>
<evidence type="ECO:0000313" key="2">
    <source>
        <dbReference type="Proteomes" id="UP000522590"/>
    </source>
</evidence>
<reference evidence="1 2" key="1">
    <citation type="submission" date="2020-06" db="EMBL/GenBank/DDBJ databases">
        <title>Description of novel acetic acid bacteria.</title>
        <authorList>
            <person name="Sombolestani A."/>
        </authorList>
    </citation>
    <scope>NUCLEOTIDE SEQUENCE [LARGE SCALE GENOMIC DNA]</scope>
    <source>
        <strain evidence="1 2">LMG 25</strain>
    </source>
</reference>
<sequence>MENYFDDNGGHEDEINDESATLIQEIINILESVIAHMKDDESARSRLCDAADKADALQSILRNR</sequence>
<protein>
    <submittedName>
        <fullName evidence="1">Uncharacterized protein</fullName>
    </submittedName>
</protein>
<dbReference type="AlphaFoldDB" id="A0A850P2T0"/>
<dbReference type="RefSeq" id="WP_176643919.1">
    <property type="nucleotide sequence ID" value="NZ_JABXXS010000050.1"/>
</dbReference>
<dbReference type="Proteomes" id="UP000522590">
    <property type="component" value="Unassembled WGS sequence"/>
</dbReference>
<proteinExistence type="predicted"/>
<gene>
    <name evidence="1" type="ORF">HUK81_15235</name>
</gene>
<evidence type="ECO:0000313" key="1">
    <source>
        <dbReference type="EMBL" id="NVN38258.1"/>
    </source>
</evidence>
<organism evidence="1 2">
    <name type="scientific">Komagataeibacter swingsii</name>
    <dbReference type="NCBI Taxonomy" id="215220"/>
    <lineage>
        <taxon>Bacteria</taxon>
        <taxon>Pseudomonadati</taxon>
        <taxon>Pseudomonadota</taxon>
        <taxon>Alphaproteobacteria</taxon>
        <taxon>Acetobacterales</taxon>
        <taxon>Acetobacteraceae</taxon>
        <taxon>Komagataeibacter</taxon>
    </lineage>
</organism>
<name>A0A850P2T0_9PROT</name>